<dbReference type="Proteomes" id="UP000306719">
    <property type="component" value="Unassembled WGS sequence"/>
</dbReference>
<feature type="compositionally biased region" description="Polar residues" evidence="1">
    <location>
        <begin position="44"/>
        <end position="64"/>
    </location>
</feature>
<sequence length="372" mass="42493">MKDWISNLLLLVFVLFAVYMNRALIADFFGVNIFPLPDMQNQTAPETSQPLYSTQTTTRYTSNEPEAEHSEHTSCGTPVLFQCNSASLGKVKIQIADGIYTWQDERGITHYSDRPPEQGAMQYRFKSNQALDYFELDLDPGAQSTDFRNRLEAKLNAVFRTYSGIIGLEAMRKVKLRIVVANNRSAYIKMLDVLGASPKGNQGIYVSKHNVAVVEYRNEAQAMRTAVHEAVHAINQAVLGNSPRWFNEGIAEYFEYIETSMNLSKLKPNRSWVRNDYLVGTLVHPNSLFEAAGSWRGKAQSRMYKSSWAFMYYLMSSQRGRAQLKHYMRLEQKNPCNLLRNSQIQSIFETGAGQFANSYAQLTRQRLTAHRF</sequence>
<evidence type="ECO:0008006" key="6">
    <source>
        <dbReference type="Google" id="ProtNLM"/>
    </source>
</evidence>
<organism evidence="4 5">
    <name type="scientific">Pseudoalteromonas rubra</name>
    <dbReference type="NCBI Taxonomy" id="43658"/>
    <lineage>
        <taxon>Bacteria</taxon>
        <taxon>Pseudomonadati</taxon>
        <taxon>Pseudomonadota</taxon>
        <taxon>Gammaproteobacteria</taxon>
        <taxon>Alteromonadales</taxon>
        <taxon>Pseudoalteromonadaceae</taxon>
        <taxon>Pseudoalteromonas</taxon>
    </lineage>
</organism>
<dbReference type="InterPro" id="IPR025392">
    <property type="entry name" value="DUF4124"/>
</dbReference>
<comment type="caution">
    <text evidence="4">The sequence shown here is derived from an EMBL/GenBank/DDBJ whole genome shotgun (WGS) entry which is preliminary data.</text>
</comment>
<evidence type="ECO:0000313" key="5">
    <source>
        <dbReference type="Proteomes" id="UP000306719"/>
    </source>
</evidence>
<accession>A0A5S3X5J4</accession>
<dbReference type="AlphaFoldDB" id="A0A5S3X5J4"/>
<proteinExistence type="predicted"/>
<feature type="region of interest" description="Disordered" evidence="1">
    <location>
        <begin position="44"/>
        <end position="73"/>
    </location>
</feature>
<evidence type="ECO:0000259" key="3">
    <source>
        <dbReference type="Pfam" id="PF13511"/>
    </source>
</evidence>
<dbReference type="OrthoDB" id="256673at2"/>
<dbReference type="InterPro" id="IPR011464">
    <property type="entry name" value="DUF1570"/>
</dbReference>
<evidence type="ECO:0000313" key="4">
    <source>
        <dbReference type="EMBL" id="TMP39549.1"/>
    </source>
</evidence>
<dbReference type="Pfam" id="PF13511">
    <property type="entry name" value="DUF4124"/>
    <property type="match status" value="1"/>
</dbReference>
<name>A0A5S3X5J4_9GAMM</name>
<dbReference type="Pfam" id="PF07607">
    <property type="entry name" value="DUF1570"/>
    <property type="match status" value="1"/>
</dbReference>
<dbReference type="RefSeq" id="WP_138543444.1">
    <property type="nucleotide sequence ID" value="NZ_PNCJ01000005.1"/>
</dbReference>
<protein>
    <recommendedName>
        <fullName evidence="6">DUF4124 domain-containing protein</fullName>
    </recommendedName>
</protein>
<evidence type="ECO:0000259" key="2">
    <source>
        <dbReference type="Pfam" id="PF07607"/>
    </source>
</evidence>
<reference evidence="4 5" key="1">
    <citation type="submission" date="2018-01" db="EMBL/GenBank/DDBJ databases">
        <authorList>
            <person name="Paulsen S."/>
            <person name="Gram L.K."/>
        </authorList>
    </citation>
    <scope>NUCLEOTIDE SEQUENCE [LARGE SCALE GENOMIC DNA]</scope>
    <source>
        <strain evidence="4 5">S2599</strain>
    </source>
</reference>
<evidence type="ECO:0000256" key="1">
    <source>
        <dbReference type="SAM" id="MobiDB-lite"/>
    </source>
</evidence>
<feature type="domain" description="DUF4124" evidence="3">
    <location>
        <begin position="96"/>
        <end position="119"/>
    </location>
</feature>
<reference evidence="5" key="2">
    <citation type="submission" date="2019-06" db="EMBL/GenBank/DDBJ databases">
        <title>Co-occurence of chitin degradation, pigmentation and bioactivity in marine Pseudoalteromonas.</title>
        <authorList>
            <person name="Sonnenschein E.C."/>
            <person name="Bech P.K."/>
        </authorList>
    </citation>
    <scope>NUCLEOTIDE SEQUENCE [LARGE SCALE GENOMIC DNA]</scope>
    <source>
        <strain evidence="5">S2599</strain>
    </source>
</reference>
<feature type="domain" description="DUF1570" evidence="2">
    <location>
        <begin position="225"/>
        <end position="335"/>
    </location>
</feature>
<gene>
    <name evidence="4" type="ORF">CWB98_02880</name>
</gene>
<dbReference type="EMBL" id="PNCJ01000005">
    <property type="protein sequence ID" value="TMP39549.1"/>
    <property type="molecule type" value="Genomic_DNA"/>
</dbReference>